<dbReference type="Proteomes" id="UP001082703">
    <property type="component" value="Unassembled WGS sequence"/>
</dbReference>
<gene>
    <name evidence="2" type="ORF">OUY18_05355</name>
</gene>
<protein>
    <submittedName>
        <fullName evidence="2">Uncharacterized protein</fullName>
    </submittedName>
</protein>
<comment type="caution">
    <text evidence="2">The sequence shown here is derived from an EMBL/GenBank/DDBJ whole genome shotgun (WGS) entry which is preliminary data.</text>
</comment>
<sequence length="162" mass="18246">MGYCVICGNETQNKGDIHVGTPRAEQPDPAHSFAFDDSLYSDYVCAGCINKKLSRDFSGLGLYLFLELLWFKVAQNGFSNIWGILSFLVATAALIRILLVLARKFMQRFFSEKAIPPLLDWGEDREETASALLKQKMLAEFQAEGKRVQTLSEYKSGKKVPR</sequence>
<name>A0ABT4BTM0_9FIRM</name>
<evidence type="ECO:0000313" key="2">
    <source>
        <dbReference type="EMBL" id="MCY1713680.1"/>
    </source>
</evidence>
<keyword evidence="1" id="KW-0812">Transmembrane</keyword>
<proteinExistence type="predicted"/>
<keyword evidence="1" id="KW-0472">Membrane</keyword>
<reference evidence="2 3" key="1">
    <citation type="submission" date="2022-11" db="EMBL/GenBank/DDBJ databases">
        <authorList>
            <person name="Caiyu Z."/>
        </authorList>
    </citation>
    <scope>NUCLEOTIDE SEQUENCE [LARGE SCALE GENOMIC DNA]</scope>
    <source>
        <strain evidence="2 3">YR-4</strain>
    </source>
</reference>
<organism evidence="2 3">
    <name type="scientific">Caproiciproducens galactitolivorans</name>
    <dbReference type="NCBI Taxonomy" id="642589"/>
    <lineage>
        <taxon>Bacteria</taxon>
        <taxon>Bacillati</taxon>
        <taxon>Bacillota</taxon>
        <taxon>Clostridia</taxon>
        <taxon>Eubacteriales</taxon>
        <taxon>Acutalibacteraceae</taxon>
        <taxon>Caproiciproducens</taxon>
    </lineage>
</organism>
<keyword evidence="1" id="KW-1133">Transmembrane helix</keyword>
<evidence type="ECO:0000256" key="1">
    <source>
        <dbReference type="SAM" id="Phobius"/>
    </source>
</evidence>
<accession>A0ABT4BTM0</accession>
<evidence type="ECO:0000313" key="3">
    <source>
        <dbReference type="Proteomes" id="UP001082703"/>
    </source>
</evidence>
<feature type="transmembrane region" description="Helical" evidence="1">
    <location>
        <begin position="81"/>
        <end position="102"/>
    </location>
</feature>
<dbReference type="EMBL" id="JAPOHA010000004">
    <property type="protein sequence ID" value="MCY1713680.1"/>
    <property type="molecule type" value="Genomic_DNA"/>
</dbReference>
<keyword evidence="3" id="KW-1185">Reference proteome</keyword>
<feature type="transmembrane region" description="Helical" evidence="1">
    <location>
        <begin position="57"/>
        <end position="75"/>
    </location>
</feature>
<dbReference type="RefSeq" id="WP_268057703.1">
    <property type="nucleotide sequence ID" value="NZ_JAPOHA010000004.1"/>
</dbReference>